<reference evidence="1" key="1">
    <citation type="submission" date="2019-11" db="EMBL/GenBank/DDBJ databases">
        <title>Genome sequences of 17 halophilic strains isolated from different environments.</title>
        <authorList>
            <person name="Furrow R.E."/>
        </authorList>
    </citation>
    <scope>NUCLEOTIDE SEQUENCE</scope>
    <source>
        <strain evidence="1">22510_22_Filter</strain>
    </source>
</reference>
<evidence type="ECO:0000313" key="1">
    <source>
        <dbReference type="EMBL" id="MYL51767.1"/>
    </source>
</evidence>
<gene>
    <name evidence="1" type="ORF">GLW08_00285</name>
</gene>
<sequence>MDELIKEVAVYSFERYLQHMPLNQTSFVEDIVQNLGNHIFTSVRRQNRYYYLLFLFISKSFVEEELRQSFHAIFSQIVYNNTVDQQISSKKPEIVAEQLQTLDMLALSFIVYCHLLQEEEQLLSV</sequence>
<name>A0ACC7VAS9_9BACI</name>
<organism evidence="1 2">
    <name type="scientific">Pontibacillus yanchengensis</name>
    <dbReference type="NCBI Taxonomy" id="462910"/>
    <lineage>
        <taxon>Bacteria</taxon>
        <taxon>Bacillati</taxon>
        <taxon>Bacillota</taxon>
        <taxon>Bacilli</taxon>
        <taxon>Bacillales</taxon>
        <taxon>Bacillaceae</taxon>
        <taxon>Pontibacillus</taxon>
    </lineage>
</organism>
<proteinExistence type="predicted"/>
<dbReference type="EMBL" id="WMEU01000001">
    <property type="protein sequence ID" value="MYL51767.1"/>
    <property type="molecule type" value="Genomic_DNA"/>
</dbReference>
<keyword evidence="2" id="KW-1185">Reference proteome</keyword>
<evidence type="ECO:0000313" key="2">
    <source>
        <dbReference type="Proteomes" id="UP000466692"/>
    </source>
</evidence>
<protein>
    <submittedName>
        <fullName evidence="1">Uncharacterized protein</fullName>
    </submittedName>
</protein>
<comment type="caution">
    <text evidence="1">The sequence shown here is derived from an EMBL/GenBank/DDBJ whole genome shotgun (WGS) entry which is preliminary data.</text>
</comment>
<accession>A0ACC7VAS9</accession>
<dbReference type="Proteomes" id="UP000466692">
    <property type="component" value="Unassembled WGS sequence"/>
</dbReference>